<reference evidence="1" key="1">
    <citation type="submission" date="2021-03" db="EMBL/GenBank/DDBJ databases">
        <authorList>
            <consortium name="DOE Joint Genome Institute"/>
            <person name="Ahrendt S."/>
            <person name="Looney B.P."/>
            <person name="Miyauchi S."/>
            <person name="Morin E."/>
            <person name="Drula E."/>
            <person name="Courty P.E."/>
            <person name="Chicoki N."/>
            <person name="Fauchery L."/>
            <person name="Kohler A."/>
            <person name="Kuo A."/>
            <person name="Labutti K."/>
            <person name="Pangilinan J."/>
            <person name="Lipzen A."/>
            <person name="Riley R."/>
            <person name="Andreopoulos W."/>
            <person name="He G."/>
            <person name="Johnson J."/>
            <person name="Barry K.W."/>
            <person name="Grigoriev I.V."/>
            <person name="Nagy L."/>
            <person name="Hibbett D."/>
            <person name="Henrissat B."/>
            <person name="Matheny P.B."/>
            <person name="Labbe J."/>
            <person name="Martin F."/>
        </authorList>
    </citation>
    <scope>NUCLEOTIDE SEQUENCE</scope>
    <source>
        <strain evidence="1">HHB10654</strain>
    </source>
</reference>
<evidence type="ECO:0000313" key="2">
    <source>
        <dbReference type="Proteomes" id="UP000814140"/>
    </source>
</evidence>
<organism evidence="1 2">
    <name type="scientific">Artomyces pyxidatus</name>
    <dbReference type="NCBI Taxonomy" id="48021"/>
    <lineage>
        <taxon>Eukaryota</taxon>
        <taxon>Fungi</taxon>
        <taxon>Dikarya</taxon>
        <taxon>Basidiomycota</taxon>
        <taxon>Agaricomycotina</taxon>
        <taxon>Agaricomycetes</taxon>
        <taxon>Russulales</taxon>
        <taxon>Auriscalpiaceae</taxon>
        <taxon>Artomyces</taxon>
    </lineage>
</organism>
<dbReference type="EMBL" id="MU277259">
    <property type="protein sequence ID" value="KAI0056705.1"/>
    <property type="molecule type" value="Genomic_DNA"/>
</dbReference>
<reference evidence="1" key="2">
    <citation type="journal article" date="2022" name="New Phytol.">
        <title>Evolutionary transition to the ectomycorrhizal habit in the genomes of a hyperdiverse lineage of mushroom-forming fungi.</title>
        <authorList>
            <person name="Looney B."/>
            <person name="Miyauchi S."/>
            <person name="Morin E."/>
            <person name="Drula E."/>
            <person name="Courty P.E."/>
            <person name="Kohler A."/>
            <person name="Kuo A."/>
            <person name="LaButti K."/>
            <person name="Pangilinan J."/>
            <person name="Lipzen A."/>
            <person name="Riley R."/>
            <person name="Andreopoulos W."/>
            <person name="He G."/>
            <person name="Johnson J."/>
            <person name="Nolan M."/>
            <person name="Tritt A."/>
            <person name="Barry K.W."/>
            <person name="Grigoriev I.V."/>
            <person name="Nagy L.G."/>
            <person name="Hibbett D."/>
            <person name="Henrissat B."/>
            <person name="Matheny P.B."/>
            <person name="Labbe J."/>
            <person name="Martin F.M."/>
        </authorList>
    </citation>
    <scope>NUCLEOTIDE SEQUENCE</scope>
    <source>
        <strain evidence="1">HHB10654</strain>
    </source>
</reference>
<sequence>MTDLITFTDLPAQTLSLASLSELPYDILRDTFCHACLHGCAKKGVFSASTRLSHVCRWWRFTAIKTAPLWTCIYLDGDQTSNRDAQFSRMATQIARSSSLPLIVYLSFPHCVYQECDRTGFEHLDAIMAALHPALSRVERLYHISNDDRPARRLMLTLEDELRAMPLLKDLTVLANPILLDDTDLSTICCSRSTGALETLRLADTPLHWKSASLRNVTNLTLRFLEPGMKPELRYLQDALRSCSETLVYLELEGMIQYLEFHDEAPEVAIILTHPVTPTPLSAHAAVQATDYADGQELVAPDEGIVSAGGNQIEEAFSGDDVTDSDSPPDARAPQFNTLADAFPGSSAVIDALFTGDFEDDAAYSEEEEDYEMHEVGVPPLPAAHAIIFPHLIELRLGFSHPAEGVTLLKLVSAPNLRRLHFQDTRNMDGAYDEEHVEFFCNTALKYLVHHDPLPLAQLEHLQLEGIHYVSRFGQGMALLESCAALQTLRLARCHPSFYAPLVPCDHTVSGDQSYVLGFPHASLRRVHAGGRDLSVVLRPFQIYAEAAVSVGLPVAPYAELVIDYTANRYELPLATLLDLRPVLADTVVVRRFREDVEETRRGNDEDAFVSLQERALGLADEVAPEEVFTRTYSTAGRLGELETYSVMPYQSAPLRP</sequence>
<comment type="caution">
    <text evidence="1">The sequence shown here is derived from an EMBL/GenBank/DDBJ whole genome shotgun (WGS) entry which is preliminary data.</text>
</comment>
<dbReference type="Proteomes" id="UP000814140">
    <property type="component" value="Unassembled WGS sequence"/>
</dbReference>
<gene>
    <name evidence="1" type="ORF">BV25DRAFT_1842122</name>
</gene>
<evidence type="ECO:0000313" key="1">
    <source>
        <dbReference type="EMBL" id="KAI0056705.1"/>
    </source>
</evidence>
<keyword evidence="2" id="KW-1185">Reference proteome</keyword>
<accession>A0ACB8SJU4</accession>
<protein>
    <submittedName>
        <fullName evidence="1">Uncharacterized protein</fullName>
    </submittedName>
</protein>
<proteinExistence type="predicted"/>
<name>A0ACB8SJU4_9AGAM</name>